<dbReference type="Proteomes" id="UP000243797">
    <property type="component" value="Unassembled WGS sequence"/>
</dbReference>
<dbReference type="Pfam" id="PF12257">
    <property type="entry name" value="IML1"/>
    <property type="match status" value="1"/>
</dbReference>
<feature type="region of interest" description="Disordered" evidence="5">
    <location>
        <begin position="1626"/>
        <end position="1703"/>
    </location>
</feature>
<feature type="compositionally biased region" description="Low complexity" evidence="5">
    <location>
        <begin position="73"/>
        <end position="89"/>
    </location>
</feature>
<feature type="compositionally biased region" description="Polar residues" evidence="5">
    <location>
        <begin position="1390"/>
        <end position="1405"/>
    </location>
</feature>
<dbReference type="FunCoup" id="A0A2K1QTM6">
    <property type="interactions" value="602"/>
</dbReference>
<dbReference type="InterPro" id="IPR000591">
    <property type="entry name" value="DEP_dom"/>
</dbReference>
<feature type="compositionally biased region" description="Polar residues" evidence="5">
    <location>
        <begin position="752"/>
        <end position="764"/>
    </location>
</feature>
<evidence type="ECO:0000256" key="4">
    <source>
        <dbReference type="ARBA" id="ARBA00021881"/>
    </source>
</evidence>
<feature type="compositionally biased region" description="Low complexity" evidence="5">
    <location>
        <begin position="799"/>
        <end position="810"/>
    </location>
</feature>
<evidence type="ECO:0000313" key="7">
    <source>
        <dbReference type="EMBL" id="PNS18369.1"/>
    </source>
</evidence>
<dbReference type="GO" id="GO:1904262">
    <property type="term" value="P:negative regulation of TORC1 signaling"/>
    <property type="evidence" value="ECO:0007669"/>
    <property type="project" value="TreeGrafter"/>
</dbReference>
<sequence length="1866" mass="208384">MSVDQYPRAWFVTLEFHEDSFSTDSVVINVDHIPGCDLLLGSLACVAPFHPSKVARNGRAASDQGSIFDDSHQSGTSTSDGTDSQTSRRTTSRGTKRTSKSHRSIDGEDGQVEQNRSLVFRVGQLTSDQRLKKPHMQVSLHSSIKSTFSFSNRQRAVVFPTTKDASQASFIELAFRDQYLSRSDMWQMTASELSNKTIHRGQQVLFLGSIKAKVKSIFVRGRKVASALVTPSTVPIFRSESARYVFFVQMSREMWEYDADGSGEIMFNKVINGFLPDLLKRWQRAGARHLVSIILFSRIEYERGILKHSSDTAYNKRSRPDEKEQKDYRDFYRVVTTDMASGDWVRILYSLKREFKVFLRDTLILPGSEAFGRLPDTLAEMKDVADVDCVIAGRPTIAAKGNILEAINLASSQFAQDYIDRDLVRTGISLVIITAGTGVFEVDYDTLKLTTDTLVGNGFGIDLVALSPMPLHSVPLFRYRTPEAAQKILAKGTYGSFGRGSATPRNPSLKYRYSASPVKPGASLTTGDQEKVDSTDPNGSILEDSLWSYALPHWIDVSFWTGESDSSWDETAITKQYKNNSRVSDFTSSVRMYELQMMGLMDIEVADISLPLLSSKINEVTGKGSKSSSYHSTDMSRLLTSSNAAAWTPSGSPEKAQPEGETDVDKSRKWLTRWMDEYEQNTFRDLDPRSEPIVFGKIDQQSAEKRESSHIPGDTAPSTAQLSSSPSASLLSRSPLSHRTMPRQPRARKGSDTSVTDSSSIHGSTLTRTSTTATTESAKRTKMNRQISLGFKGLGPGKATASTSISSAGADPMSKASDMWSSTTHAKPVGLLTQQLKNSLKRKPSDLTMAVNDNPKQKSGKEVRSHPISIQKDNTSDSSADDEALANATVKPGTLLKPNEYGSTVRPDNKFLKTAPGRRESRLNGRDHGLPPFDATSPWLTLLNPSNPRMSNMSVASQFRRWQHVFPRAIPSTVIKWKSLTSPAALPLTSEYFPTHEEFKDQYDEVTYTVRVPEDEENDLQATDLRSLLRRLIAARLSNGFQIVIGEDALEYAEPLGLKLIDCFEKDLNCAENAVVLLSIGNDYHVLQCQRDDEIVVKRYVQKQASLPSPLQNSAIRYQPRVRTMLAEGYQKRDFVLRNPRSVYSWTSIDDHSAGIQPGLSDDFRFWRARFVLIPVDIPKGARSNLTAVPEVSDEETRLEGIQKLSQMWQRHRYLPPSERRYQASVSQRHRDANPLAIDYQTRDPSAVVRAHAAGPMETLLQGGDGFPLFAEAETYHSSDFDLQRLAQHLQAKPPKGIVMVDRRWHWKLYHRCFRGDELTSWVLAHFKDMETREDAVKLGNELMKRGLFTHVSSKHSFRDGNYFYQISSEYRASSMTDSKGWFSRMTDRSIPSTPSADNTHSSPLSERPQSRASKGSSDVSSGERTPTKEATLELSKMLQYDVDPRKKSWRPEIMHLHYDRIHNPDNCYHLRIEWMNVTAKLIEDVIVTWATTVDRYGLKLVELPIAEAYRMSEDHPFRTPYRVQLAGQPPKNPPQHYFDMSSFNAHTLEDPLAYHKALLRKWDFVLDLESAKSFDPAVPVTYSWGKPSYIYTQFIHKSGTLLAQITDDGAFLLLANRLCSNRVASTKDASRLDTHERQHLERRTTSARTAPSPYGSPLVRAADIPIPPSPRISALSGLSSQRPTSTTSRTTTTTNKKDLVPPPRISFCESRLNGRPLTAENIRSAFVKFCHNRTELDLFWEEALKPSASPSPRQMPADRERRSPRVTPTMRGIGGHARYAAAGGLGGVEEIPSLGLPERRMQMLGARAASYAPGSGFVGQERERRGSGGGLGGDGRSGALAPLLARPTSPRDVLEGARSASTYTG</sequence>
<feature type="region of interest" description="Disordered" evidence="5">
    <location>
        <begin position="642"/>
        <end position="667"/>
    </location>
</feature>
<dbReference type="GO" id="GO:0035556">
    <property type="term" value="P:intracellular signal transduction"/>
    <property type="evidence" value="ECO:0007669"/>
    <property type="project" value="InterPro"/>
</dbReference>
<feature type="compositionally biased region" description="Polar residues" evidence="5">
    <location>
        <begin position="642"/>
        <end position="651"/>
    </location>
</feature>
<dbReference type="GO" id="GO:0010508">
    <property type="term" value="P:positive regulation of autophagy"/>
    <property type="evidence" value="ECO:0007669"/>
    <property type="project" value="TreeGrafter"/>
</dbReference>
<dbReference type="PROSITE" id="PS50186">
    <property type="entry name" value="DEP"/>
    <property type="match status" value="1"/>
</dbReference>
<organism evidence="7 8">
    <name type="scientific">Sphaceloma murrayae</name>
    <dbReference type="NCBI Taxonomy" id="2082308"/>
    <lineage>
        <taxon>Eukaryota</taxon>
        <taxon>Fungi</taxon>
        <taxon>Dikarya</taxon>
        <taxon>Ascomycota</taxon>
        <taxon>Pezizomycotina</taxon>
        <taxon>Dothideomycetes</taxon>
        <taxon>Dothideomycetidae</taxon>
        <taxon>Myriangiales</taxon>
        <taxon>Elsinoaceae</taxon>
        <taxon>Sphaceloma</taxon>
    </lineage>
</organism>
<proteinExistence type="inferred from homology"/>
<feature type="compositionally biased region" description="Basic and acidic residues" evidence="5">
    <location>
        <begin position="907"/>
        <end position="929"/>
    </location>
</feature>
<dbReference type="Pfam" id="PF00610">
    <property type="entry name" value="DEP"/>
    <property type="match status" value="1"/>
</dbReference>
<feature type="region of interest" description="Disordered" evidence="5">
    <location>
        <begin position="1813"/>
        <end position="1866"/>
    </location>
</feature>
<evidence type="ECO:0000259" key="6">
    <source>
        <dbReference type="PROSITE" id="PS50186"/>
    </source>
</evidence>
<feature type="region of interest" description="Disordered" evidence="5">
    <location>
        <begin position="1747"/>
        <end position="1773"/>
    </location>
</feature>
<accession>A0A2K1QTM6</accession>
<protein>
    <recommendedName>
        <fullName evidence="3">Vacuolar membrane-associated protein IML1</fullName>
    </recommendedName>
    <alternativeName>
        <fullName evidence="4">Vacuolar membrane-associated protein iml1</fullName>
    </alternativeName>
</protein>
<comment type="subcellular location">
    <subcellularLocation>
        <location evidence="1">Vacuole membrane</location>
        <topology evidence="1">Peripheral membrane protein</topology>
    </subcellularLocation>
</comment>
<dbReference type="InterPro" id="IPR036390">
    <property type="entry name" value="WH_DNA-bd_sf"/>
</dbReference>
<dbReference type="STRING" id="2082308.A0A2K1QTM6"/>
<evidence type="ECO:0000256" key="5">
    <source>
        <dbReference type="SAM" id="MobiDB-lite"/>
    </source>
</evidence>
<evidence type="ECO:0000256" key="1">
    <source>
        <dbReference type="ARBA" id="ARBA00004148"/>
    </source>
</evidence>
<dbReference type="SMART" id="SM00049">
    <property type="entry name" value="DEP"/>
    <property type="match status" value="1"/>
</dbReference>
<evidence type="ECO:0000256" key="2">
    <source>
        <dbReference type="ARBA" id="ARBA00005643"/>
    </source>
</evidence>
<dbReference type="Pfam" id="PF19418">
    <property type="entry name" value="DEPDC5_CTD"/>
    <property type="match status" value="1"/>
</dbReference>
<feature type="region of interest" description="Disordered" evidence="5">
    <location>
        <begin position="56"/>
        <end position="110"/>
    </location>
</feature>
<dbReference type="InterPro" id="IPR036388">
    <property type="entry name" value="WH-like_DNA-bd_sf"/>
</dbReference>
<dbReference type="GO" id="GO:0005774">
    <property type="term" value="C:vacuolar membrane"/>
    <property type="evidence" value="ECO:0007669"/>
    <property type="project" value="UniProtKB-SubCell"/>
</dbReference>
<feature type="compositionally biased region" description="Polar residues" evidence="5">
    <location>
        <begin position="1411"/>
        <end position="1425"/>
    </location>
</feature>
<evidence type="ECO:0000256" key="3">
    <source>
        <dbReference type="ARBA" id="ARBA00018529"/>
    </source>
</evidence>
<dbReference type="GO" id="GO:0005096">
    <property type="term" value="F:GTPase activator activity"/>
    <property type="evidence" value="ECO:0007669"/>
    <property type="project" value="InterPro"/>
</dbReference>
<feature type="compositionally biased region" description="Gly residues" evidence="5">
    <location>
        <begin position="1828"/>
        <end position="1837"/>
    </location>
</feature>
<feature type="compositionally biased region" description="Low complexity" evidence="5">
    <location>
        <begin position="765"/>
        <end position="776"/>
    </location>
</feature>
<reference evidence="7 8" key="1">
    <citation type="submission" date="2017-06" db="EMBL/GenBank/DDBJ databases">
        <title>Draft genome sequence of a variant of Elsinoe murrayae.</title>
        <authorList>
            <person name="Cheng Q."/>
        </authorList>
    </citation>
    <scope>NUCLEOTIDE SEQUENCE [LARGE SCALE GENOMIC DNA]</scope>
    <source>
        <strain evidence="7 8">CQ-2017a</strain>
    </source>
</reference>
<feature type="domain" description="DEP" evidence="6">
    <location>
        <begin position="1294"/>
        <end position="1369"/>
    </location>
</feature>
<dbReference type="PANTHER" id="PTHR13179:SF8">
    <property type="entry name" value="GATOR COMPLEX PROTEIN DEPDC5"/>
    <property type="match status" value="1"/>
</dbReference>
<dbReference type="InterPro" id="IPR027244">
    <property type="entry name" value="IML1"/>
</dbReference>
<dbReference type="InterPro" id="IPR048255">
    <property type="entry name" value="IML1_N"/>
</dbReference>
<dbReference type="EMBL" id="NKHZ01000041">
    <property type="protein sequence ID" value="PNS18369.1"/>
    <property type="molecule type" value="Genomic_DNA"/>
</dbReference>
<dbReference type="GO" id="GO:1990130">
    <property type="term" value="C:GATOR1 complex"/>
    <property type="evidence" value="ECO:0007669"/>
    <property type="project" value="TreeGrafter"/>
</dbReference>
<dbReference type="OrthoDB" id="39497at2759"/>
<gene>
    <name evidence="7" type="ORF">CAC42_6186</name>
</gene>
<keyword evidence="8" id="KW-1185">Reference proteome</keyword>
<name>A0A2K1QTM6_9PEZI</name>
<feature type="compositionally biased region" description="Low complexity" evidence="5">
    <location>
        <begin position="1680"/>
        <end position="1695"/>
    </location>
</feature>
<dbReference type="SUPFAM" id="SSF46785">
    <property type="entry name" value="Winged helix' DNA-binding domain"/>
    <property type="match status" value="1"/>
</dbReference>
<feature type="compositionally biased region" description="Basic residues" evidence="5">
    <location>
        <begin position="90"/>
        <end position="102"/>
    </location>
</feature>
<dbReference type="CDD" id="cd04449">
    <property type="entry name" value="DEP_DEPDC5-like"/>
    <property type="match status" value="1"/>
</dbReference>
<feature type="region of interest" description="Disordered" evidence="5">
    <location>
        <begin position="841"/>
        <end position="930"/>
    </location>
</feature>
<dbReference type="Gene3D" id="1.10.10.10">
    <property type="entry name" value="Winged helix-like DNA-binding domain superfamily/Winged helix DNA-binding domain"/>
    <property type="match status" value="1"/>
</dbReference>
<feature type="region of interest" description="Disordered" evidence="5">
    <location>
        <begin position="1387"/>
        <end position="1433"/>
    </location>
</feature>
<dbReference type="InterPro" id="IPR045838">
    <property type="entry name" value="DEPDC5_CTD"/>
</dbReference>
<dbReference type="PANTHER" id="PTHR13179">
    <property type="entry name" value="DEP DOMAIN CONTAINING PROTEIN 5"/>
    <property type="match status" value="1"/>
</dbReference>
<feature type="compositionally biased region" description="Basic and acidic residues" evidence="5">
    <location>
        <begin position="1629"/>
        <end position="1645"/>
    </location>
</feature>
<comment type="caution">
    <text evidence="7">The sequence shown here is derived from an EMBL/GenBank/DDBJ whole genome shotgun (WGS) entry which is preliminary data.</text>
</comment>
<feature type="compositionally biased region" description="Basic and acidic residues" evidence="5">
    <location>
        <begin position="855"/>
        <end position="865"/>
    </location>
</feature>
<comment type="similarity">
    <text evidence="2">Belongs to the IML1 family.</text>
</comment>
<feature type="region of interest" description="Disordered" evidence="5">
    <location>
        <begin position="700"/>
        <end position="811"/>
    </location>
</feature>
<evidence type="ECO:0000313" key="8">
    <source>
        <dbReference type="Proteomes" id="UP000243797"/>
    </source>
</evidence>
<dbReference type="InParanoid" id="A0A2K1QTM6"/>
<feature type="compositionally biased region" description="Low complexity" evidence="5">
    <location>
        <begin position="716"/>
        <end position="737"/>
    </location>
</feature>